<keyword evidence="2" id="KW-1185">Reference proteome</keyword>
<evidence type="ECO:0000313" key="1">
    <source>
        <dbReference type="EMBL" id="AWN43385.1"/>
    </source>
</evidence>
<organism evidence="1 2">
    <name type="scientific">Methylobacterium durans</name>
    <dbReference type="NCBI Taxonomy" id="2202825"/>
    <lineage>
        <taxon>Bacteria</taxon>
        <taxon>Pseudomonadati</taxon>
        <taxon>Pseudomonadota</taxon>
        <taxon>Alphaproteobacteria</taxon>
        <taxon>Hyphomicrobiales</taxon>
        <taxon>Methylobacteriaceae</taxon>
        <taxon>Methylobacterium</taxon>
    </lineage>
</organism>
<gene>
    <name evidence="1" type="ORF">DK389_26330</name>
</gene>
<proteinExistence type="predicted"/>
<dbReference type="AlphaFoldDB" id="A0A2U8WB57"/>
<dbReference type="EMBL" id="CP029550">
    <property type="protein sequence ID" value="AWN43385.1"/>
    <property type="molecule type" value="Genomic_DNA"/>
</dbReference>
<name>A0A2U8WB57_9HYPH</name>
<dbReference type="KEGG" id="mets:DK389_26330"/>
<protein>
    <submittedName>
        <fullName evidence="1">Uncharacterized protein</fullName>
    </submittedName>
</protein>
<dbReference type="Proteomes" id="UP000245926">
    <property type="component" value="Chromosome"/>
</dbReference>
<dbReference type="OrthoDB" id="7999376at2"/>
<accession>A0A2U8WB57</accession>
<reference evidence="2" key="1">
    <citation type="submission" date="2018-05" db="EMBL/GenBank/DDBJ databases">
        <title>Complete Genome Sequence of Methylobacterium sp. 17SD2-17.</title>
        <authorList>
            <person name="Srinivasan S."/>
        </authorList>
    </citation>
    <scope>NUCLEOTIDE SEQUENCE [LARGE SCALE GENOMIC DNA]</scope>
    <source>
        <strain evidence="2">17SD2-17</strain>
    </source>
</reference>
<sequence>MRARDTALTAFEATVSGLAKAAAHNERLAGDYARLAAYIAREGRTSAADLFESLSRHHAIRALEERARLGAVLHERNGLDGED</sequence>
<dbReference type="RefSeq" id="WP_109894137.1">
    <property type="nucleotide sequence ID" value="NZ_CP029550.1"/>
</dbReference>
<evidence type="ECO:0000313" key="2">
    <source>
        <dbReference type="Proteomes" id="UP000245926"/>
    </source>
</evidence>